<feature type="compositionally biased region" description="Low complexity" evidence="1">
    <location>
        <begin position="90"/>
        <end position="107"/>
    </location>
</feature>
<dbReference type="EMBL" id="MU005572">
    <property type="protein sequence ID" value="KAF2689766.1"/>
    <property type="molecule type" value="Genomic_DNA"/>
</dbReference>
<feature type="compositionally biased region" description="Pro residues" evidence="1">
    <location>
        <begin position="19"/>
        <end position="28"/>
    </location>
</feature>
<protein>
    <submittedName>
        <fullName evidence="2">Uncharacterized protein</fullName>
    </submittedName>
</protein>
<organism evidence="2 3">
    <name type="scientific">Lentithecium fluviatile CBS 122367</name>
    <dbReference type="NCBI Taxonomy" id="1168545"/>
    <lineage>
        <taxon>Eukaryota</taxon>
        <taxon>Fungi</taxon>
        <taxon>Dikarya</taxon>
        <taxon>Ascomycota</taxon>
        <taxon>Pezizomycotina</taxon>
        <taxon>Dothideomycetes</taxon>
        <taxon>Pleosporomycetidae</taxon>
        <taxon>Pleosporales</taxon>
        <taxon>Massarineae</taxon>
        <taxon>Lentitheciaceae</taxon>
        <taxon>Lentithecium</taxon>
    </lineage>
</organism>
<dbReference type="Proteomes" id="UP000799291">
    <property type="component" value="Unassembled WGS sequence"/>
</dbReference>
<reference evidence="2" key="1">
    <citation type="journal article" date="2020" name="Stud. Mycol.">
        <title>101 Dothideomycetes genomes: a test case for predicting lifestyles and emergence of pathogens.</title>
        <authorList>
            <person name="Haridas S."/>
            <person name="Albert R."/>
            <person name="Binder M."/>
            <person name="Bloem J."/>
            <person name="Labutti K."/>
            <person name="Salamov A."/>
            <person name="Andreopoulos B."/>
            <person name="Baker S."/>
            <person name="Barry K."/>
            <person name="Bills G."/>
            <person name="Bluhm B."/>
            <person name="Cannon C."/>
            <person name="Castanera R."/>
            <person name="Culley D."/>
            <person name="Daum C."/>
            <person name="Ezra D."/>
            <person name="Gonzalez J."/>
            <person name="Henrissat B."/>
            <person name="Kuo A."/>
            <person name="Liang C."/>
            <person name="Lipzen A."/>
            <person name="Lutzoni F."/>
            <person name="Magnuson J."/>
            <person name="Mondo S."/>
            <person name="Nolan M."/>
            <person name="Ohm R."/>
            <person name="Pangilinan J."/>
            <person name="Park H.-J."/>
            <person name="Ramirez L."/>
            <person name="Alfaro M."/>
            <person name="Sun H."/>
            <person name="Tritt A."/>
            <person name="Yoshinaga Y."/>
            <person name="Zwiers L.-H."/>
            <person name="Turgeon B."/>
            <person name="Goodwin S."/>
            <person name="Spatafora J."/>
            <person name="Crous P."/>
            <person name="Grigoriev I."/>
        </authorList>
    </citation>
    <scope>NUCLEOTIDE SEQUENCE</scope>
    <source>
        <strain evidence="2">CBS 122367</strain>
    </source>
</reference>
<evidence type="ECO:0000313" key="2">
    <source>
        <dbReference type="EMBL" id="KAF2689766.1"/>
    </source>
</evidence>
<proteinExistence type="predicted"/>
<feature type="compositionally biased region" description="Basic and acidic residues" evidence="1">
    <location>
        <begin position="1"/>
        <end position="12"/>
    </location>
</feature>
<evidence type="ECO:0000313" key="3">
    <source>
        <dbReference type="Proteomes" id="UP000799291"/>
    </source>
</evidence>
<dbReference type="AlphaFoldDB" id="A0A6G1JH23"/>
<sequence length="143" mass="14853">MSDSPKVPDDTAHTITPAPSAPPLPLPVQTPGGSLLLEAKSPLSPMPVPVPRSRTKNPYRPSKQTALNPLREIGWSYPHTPKTSSAPMATTKSPHPSSSPTSTTRSQPPSPHNPPTSTSANPAPGSNNAPTVCSPAKTLKAYA</sequence>
<gene>
    <name evidence="2" type="ORF">K458DRAFT_384404</name>
</gene>
<accession>A0A6G1JH23</accession>
<evidence type="ECO:0000256" key="1">
    <source>
        <dbReference type="SAM" id="MobiDB-lite"/>
    </source>
</evidence>
<keyword evidence="3" id="KW-1185">Reference proteome</keyword>
<name>A0A6G1JH23_9PLEO</name>
<dbReference type="PRINTS" id="PR01217">
    <property type="entry name" value="PRICHEXTENSN"/>
</dbReference>
<feature type="region of interest" description="Disordered" evidence="1">
    <location>
        <begin position="1"/>
        <end position="143"/>
    </location>
</feature>